<evidence type="ECO:0000313" key="2">
    <source>
        <dbReference type="EMBL" id="UPV99487.1"/>
    </source>
</evidence>
<gene>
    <name evidence="2" type="ORF">M0R88_13280</name>
</gene>
<proteinExistence type="predicted"/>
<dbReference type="EMBL" id="CP096658">
    <property type="protein sequence ID" value="UPV99487.1"/>
    <property type="molecule type" value="Genomic_DNA"/>
</dbReference>
<feature type="transmembrane region" description="Helical" evidence="1">
    <location>
        <begin position="65"/>
        <end position="83"/>
    </location>
</feature>
<feature type="transmembrane region" description="Helical" evidence="1">
    <location>
        <begin position="37"/>
        <end position="59"/>
    </location>
</feature>
<accession>A0A8U0IF11</accession>
<keyword evidence="3" id="KW-1185">Reference proteome</keyword>
<keyword evidence="1" id="KW-1133">Transmembrane helix</keyword>
<name>A0A8U0IF11_9EURY</name>
<dbReference type="RefSeq" id="WP_248653980.1">
    <property type="nucleotide sequence ID" value="NZ_CP096658.1"/>
</dbReference>
<keyword evidence="1" id="KW-0812">Transmembrane</keyword>
<sequence>MVGFLNFVIGFVVSLLIGAFGIYVGARVIADRDDYEYAILTALVGAVVWWLVAGLFSLLPIVGGVIGSVLGLLAWIYVINARYPGGWGSAIGISLVAYVTVWVVLVLLETVGIIASGALGVPGL</sequence>
<protein>
    <submittedName>
        <fullName evidence="2">Uncharacterized protein</fullName>
    </submittedName>
</protein>
<dbReference type="KEGG" id="haxz:M0R88_13280"/>
<evidence type="ECO:0000313" key="3">
    <source>
        <dbReference type="Proteomes" id="UP000830434"/>
    </source>
</evidence>
<dbReference type="Proteomes" id="UP000830434">
    <property type="component" value="Chromosome"/>
</dbReference>
<reference evidence="2" key="1">
    <citation type="submission" date="2022-04" db="EMBL/GenBank/DDBJ databases">
        <title>Diverse halophilic archaea isolated from saline environments.</title>
        <authorList>
            <person name="Cui H.-L."/>
        </authorList>
    </citation>
    <scope>NUCLEOTIDE SEQUENCE</scope>
    <source>
        <strain evidence="2">XZYJT40</strain>
    </source>
</reference>
<feature type="transmembrane region" description="Helical" evidence="1">
    <location>
        <begin position="95"/>
        <end position="119"/>
    </location>
</feature>
<dbReference type="AlphaFoldDB" id="A0A8U0IF11"/>
<keyword evidence="1" id="KW-0472">Membrane</keyword>
<dbReference type="GeneID" id="72190845"/>
<evidence type="ECO:0000256" key="1">
    <source>
        <dbReference type="SAM" id="Phobius"/>
    </source>
</evidence>
<feature type="transmembrane region" description="Helical" evidence="1">
    <location>
        <begin position="6"/>
        <end position="25"/>
    </location>
</feature>
<organism evidence="2 3">
    <name type="scientific">Halorussus gelatinilyticus</name>
    <dbReference type="NCBI Taxonomy" id="2937524"/>
    <lineage>
        <taxon>Archaea</taxon>
        <taxon>Methanobacteriati</taxon>
        <taxon>Methanobacteriota</taxon>
        <taxon>Stenosarchaea group</taxon>
        <taxon>Halobacteria</taxon>
        <taxon>Halobacteriales</taxon>
        <taxon>Haladaptataceae</taxon>
        <taxon>Halorussus</taxon>
    </lineage>
</organism>